<comment type="caution">
    <text evidence="2">The sequence shown here is derived from an EMBL/GenBank/DDBJ whole genome shotgun (WGS) entry which is preliminary data.</text>
</comment>
<keyword evidence="3" id="KW-1185">Reference proteome</keyword>
<accession>A0A563E8N2</accession>
<dbReference type="EMBL" id="VCQV01000001">
    <property type="protein sequence ID" value="TWP38867.1"/>
    <property type="molecule type" value="Genomic_DNA"/>
</dbReference>
<protein>
    <submittedName>
        <fullName evidence="2">DUF2752 domain-containing protein</fullName>
    </submittedName>
</protein>
<reference evidence="2 3" key="2">
    <citation type="submission" date="2019-08" db="EMBL/GenBank/DDBJ databases">
        <title>Jejuicoccus antrihumi gen. nov., sp. nov., a new member of the family Dermacoccaceae isolated from a cave.</title>
        <authorList>
            <person name="Schumann P."/>
            <person name="Kim I.S."/>
        </authorList>
    </citation>
    <scope>NUCLEOTIDE SEQUENCE [LARGE SCALE GENOMIC DNA]</scope>
    <source>
        <strain evidence="2 3">C5-26</strain>
    </source>
</reference>
<gene>
    <name evidence="2" type="ORF">FGL98_00185</name>
</gene>
<dbReference type="Proteomes" id="UP000320244">
    <property type="component" value="Unassembled WGS sequence"/>
</dbReference>
<feature type="region of interest" description="Disordered" evidence="1">
    <location>
        <begin position="1"/>
        <end position="29"/>
    </location>
</feature>
<organism evidence="2 3">
    <name type="scientific">Leekyejoonella antrihumi</name>
    <dbReference type="NCBI Taxonomy" id="1660198"/>
    <lineage>
        <taxon>Bacteria</taxon>
        <taxon>Bacillati</taxon>
        <taxon>Actinomycetota</taxon>
        <taxon>Actinomycetes</taxon>
        <taxon>Micrococcales</taxon>
        <taxon>Dermacoccaceae</taxon>
        <taxon>Leekyejoonella</taxon>
    </lineage>
</organism>
<dbReference type="OrthoDB" id="5966662at2"/>
<proteinExistence type="predicted"/>
<sequence length="209" mass="22562">MSSSGFSDRGSGTDRSQSHRNLHDRSALSVTRTARTGRWFPEHLRFPPTGDRARMSMRERIPVGRRVGVPTPGRLPGTVLHRIRDPLLFGTGVAGAAGVLHFMSPNHPGHYPGCPLLALTGLYCPFCGGLRSVADLTHGDVSGAFARNPLVPLALAAGLVLWARWLVTAMQGRPVRPQLGPGGNRLVLVLAVTFMILRNIPGWTWLSPA</sequence>
<name>A0A563E8N2_9MICO</name>
<dbReference type="AlphaFoldDB" id="A0A563E8N2"/>
<reference evidence="2 3" key="1">
    <citation type="submission" date="2019-05" db="EMBL/GenBank/DDBJ databases">
        <authorList>
            <person name="Lee S.D."/>
        </authorList>
    </citation>
    <scope>NUCLEOTIDE SEQUENCE [LARGE SCALE GENOMIC DNA]</scope>
    <source>
        <strain evidence="2 3">C5-26</strain>
    </source>
</reference>
<evidence type="ECO:0000313" key="2">
    <source>
        <dbReference type="EMBL" id="TWP38867.1"/>
    </source>
</evidence>
<dbReference type="InterPro" id="IPR021215">
    <property type="entry name" value="DUF2752"/>
</dbReference>
<evidence type="ECO:0000256" key="1">
    <source>
        <dbReference type="SAM" id="MobiDB-lite"/>
    </source>
</evidence>
<evidence type="ECO:0000313" key="3">
    <source>
        <dbReference type="Proteomes" id="UP000320244"/>
    </source>
</evidence>
<dbReference type="Pfam" id="PF10825">
    <property type="entry name" value="DUF2752"/>
    <property type="match status" value="1"/>
</dbReference>